<evidence type="ECO:0000259" key="4">
    <source>
        <dbReference type="Pfam" id="PF11611"/>
    </source>
</evidence>
<reference evidence="5 6" key="1">
    <citation type="journal article" date="2008" name="DNA Res.">
        <title>Comparative genome analysis of Lactobacillus reuteri and Lactobacillus fermentum reveal a genomic island for reuterin and cobalamin production.</title>
        <authorList>
            <person name="Morita H."/>
            <person name="Toh H."/>
            <person name="Fukuda S."/>
            <person name="Horikawa H."/>
            <person name="Oshima K."/>
            <person name="Suzuki T."/>
            <person name="Murakami M."/>
            <person name="Hisamatsu S."/>
            <person name="Kato Y."/>
            <person name="Takizawa T."/>
            <person name="Fukuoka H."/>
            <person name="Yoshimura T."/>
            <person name="Itoh K."/>
            <person name="O'Sullivan D.J."/>
            <person name="McKay L.L."/>
            <person name="Ohno H."/>
            <person name="Kikuchi J."/>
            <person name="Masaoka T."/>
            <person name="Hattori M."/>
        </authorList>
    </citation>
    <scope>NUCLEOTIDE SEQUENCE [LARGE SCALE GENOMIC DNA]</scope>
    <source>
        <strain evidence="6">NBRC 3956 / LMG 18251</strain>
    </source>
</reference>
<accession>A0ABF7R2M1</accession>
<keyword evidence="3" id="KW-0472">Membrane</keyword>
<keyword evidence="1" id="KW-0732">Signal</keyword>
<evidence type="ECO:0000313" key="5">
    <source>
        <dbReference type="EMBL" id="BAG27321.1"/>
    </source>
</evidence>
<keyword evidence="3" id="KW-1133">Transmembrane helix</keyword>
<dbReference type="AlphaFoldDB" id="A0ABF7R2M1"/>
<protein>
    <recommendedName>
        <fullName evidence="4">DUF4352 domain-containing protein</fullName>
    </recommendedName>
</protein>
<feature type="domain" description="DUF4352" evidence="4">
    <location>
        <begin position="184"/>
        <end position="301"/>
    </location>
</feature>
<feature type="compositionally biased region" description="Low complexity" evidence="2">
    <location>
        <begin position="162"/>
        <end position="177"/>
    </location>
</feature>
<keyword evidence="6" id="KW-1185">Reference proteome</keyword>
<dbReference type="Proteomes" id="UP000001697">
    <property type="component" value="Chromosome"/>
</dbReference>
<dbReference type="Gene3D" id="2.60.40.1240">
    <property type="match status" value="1"/>
</dbReference>
<keyword evidence="3" id="KW-0812">Transmembrane</keyword>
<dbReference type="InterPro" id="IPR029051">
    <property type="entry name" value="DUF4352"/>
</dbReference>
<feature type="transmembrane region" description="Helical" evidence="3">
    <location>
        <begin position="140"/>
        <end position="159"/>
    </location>
</feature>
<evidence type="ECO:0000256" key="1">
    <source>
        <dbReference type="ARBA" id="ARBA00022729"/>
    </source>
</evidence>
<dbReference type="Pfam" id="PF11611">
    <property type="entry name" value="DUF4352"/>
    <property type="match status" value="1"/>
</dbReference>
<dbReference type="KEGG" id="lfe:LAF_0984"/>
<feature type="region of interest" description="Disordered" evidence="2">
    <location>
        <begin position="158"/>
        <end position="178"/>
    </location>
</feature>
<dbReference type="InterPro" id="IPR029050">
    <property type="entry name" value="Immunoprotect_excell_Ig-like"/>
</dbReference>
<proteinExistence type="predicted"/>
<organism evidence="5 6">
    <name type="scientific">Limosilactobacillus fermentum (strain NBRC 3956 / LMG 18251)</name>
    <name type="common">Lactobacillus fermentum</name>
    <dbReference type="NCBI Taxonomy" id="334390"/>
    <lineage>
        <taxon>Bacteria</taxon>
        <taxon>Bacillati</taxon>
        <taxon>Bacillota</taxon>
        <taxon>Bacilli</taxon>
        <taxon>Lactobacillales</taxon>
        <taxon>Lactobacillaceae</taxon>
        <taxon>Limosilactobacillus</taxon>
    </lineage>
</organism>
<evidence type="ECO:0000256" key="3">
    <source>
        <dbReference type="SAM" id="Phobius"/>
    </source>
</evidence>
<name>A0ABF7R2M1_LIMF3</name>
<dbReference type="EMBL" id="AP008937">
    <property type="protein sequence ID" value="BAG27321.1"/>
    <property type="molecule type" value="Genomic_DNA"/>
</dbReference>
<evidence type="ECO:0000256" key="2">
    <source>
        <dbReference type="SAM" id="MobiDB-lite"/>
    </source>
</evidence>
<evidence type="ECO:0000313" key="6">
    <source>
        <dbReference type="Proteomes" id="UP000001697"/>
    </source>
</evidence>
<sequence length="311" mass="34093">MRSLTCVKRLAGRQLPRPPTGTLRKWPGGSPCLILSFNPLSSSKVLTLNIAVAKRNEQPPSPNKIGVEAVYQTLYNIDRQSRSKNAGSVNQWGLVKWVHPYVQLLIDVKSCYSGGSLMARKIKDDNGHVYVEKKPFYKRVWFWLVVVVLVVIVAAGMGGSGSSDSSDKSASSSSSSATPLDKVYKVGQTASYKGYKIKVNSVSYSSGNEYEQPDSGKQYVIVNVTITNDTDESQDYNPYDFKLNADGNNTDLDEIYTDVDNTLNAGSLDKGASVTGNMVGQASTSVSKLQLQYQTSVWNDKTVKFDLKSNQ</sequence>
<gene>
    <name evidence="5" type="ordered locus">LAF_0984</name>
</gene>